<evidence type="ECO:0000313" key="3">
    <source>
        <dbReference type="EMBL" id="VBB46630.1"/>
    </source>
</evidence>
<name>A0A653AFB7_UNCDX</name>
<keyword evidence="1" id="KW-0813">Transport</keyword>
<evidence type="ECO:0000259" key="2">
    <source>
        <dbReference type="SMART" id="SM00893"/>
    </source>
</evidence>
<protein>
    <recommendedName>
        <fullName evidence="2">Electron transfer flavoprotein alpha/beta-subunit N-terminal domain-containing protein</fullName>
    </recommendedName>
</protein>
<keyword evidence="1" id="KW-0249">Electron transport</keyword>
<dbReference type="SUPFAM" id="SSF52402">
    <property type="entry name" value="Adenine nucleotide alpha hydrolases-like"/>
    <property type="match status" value="1"/>
</dbReference>
<feature type="domain" description="Electron transfer flavoprotein alpha/beta-subunit N-terminal" evidence="2">
    <location>
        <begin position="30"/>
        <end position="220"/>
    </location>
</feature>
<dbReference type="PANTHER" id="PTHR21294:SF17">
    <property type="entry name" value="PROTEIN FIXA"/>
    <property type="match status" value="1"/>
</dbReference>
<dbReference type="GO" id="GO:0009055">
    <property type="term" value="F:electron transfer activity"/>
    <property type="evidence" value="ECO:0007669"/>
    <property type="project" value="InterPro"/>
</dbReference>
<dbReference type="InterPro" id="IPR014730">
    <property type="entry name" value="ETF_a/b_N"/>
</dbReference>
<organism evidence="3">
    <name type="scientific">Uncultured Desulfatiglans sp</name>
    <dbReference type="NCBI Taxonomy" id="1748965"/>
    <lineage>
        <taxon>Bacteria</taxon>
        <taxon>Pseudomonadati</taxon>
        <taxon>Thermodesulfobacteriota</taxon>
        <taxon>Desulfobacteria</taxon>
        <taxon>Desulfatiglandales</taxon>
        <taxon>Desulfatiglandaceae</taxon>
        <taxon>Desulfatiglans</taxon>
        <taxon>environmental samples</taxon>
    </lineage>
</organism>
<gene>
    <name evidence="3" type="ORF">TRIP_B40424</name>
</gene>
<dbReference type="Gene3D" id="3.40.50.620">
    <property type="entry name" value="HUPs"/>
    <property type="match status" value="1"/>
</dbReference>
<dbReference type="InterPro" id="IPR033948">
    <property type="entry name" value="ETF_beta_N"/>
</dbReference>
<accession>A0A653AFB7</accession>
<dbReference type="EMBL" id="UPXX01000031">
    <property type="protein sequence ID" value="VBB46630.1"/>
    <property type="molecule type" value="Genomic_DNA"/>
</dbReference>
<dbReference type="PIRSF" id="PIRSF000090">
    <property type="entry name" value="Beta-ETF"/>
    <property type="match status" value="1"/>
</dbReference>
<reference evidence="3" key="1">
    <citation type="submission" date="2018-07" db="EMBL/GenBank/DDBJ databases">
        <authorList>
            <consortium name="Genoscope - CEA"/>
            <person name="William W."/>
        </authorList>
    </citation>
    <scope>NUCLEOTIDE SEQUENCE</scope>
    <source>
        <strain evidence="3">IK1</strain>
    </source>
</reference>
<dbReference type="CDD" id="cd01714">
    <property type="entry name" value="ETF_beta"/>
    <property type="match status" value="1"/>
</dbReference>
<dbReference type="InterPro" id="IPR014729">
    <property type="entry name" value="Rossmann-like_a/b/a_fold"/>
</dbReference>
<dbReference type="InterPro" id="IPR012255">
    <property type="entry name" value="ETF_b"/>
</dbReference>
<dbReference type="AlphaFoldDB" id="A0A653AFB7"/>
<proteinExistence type="predicted"/>
<evidence type="ECO:0000256" key="1">
    <source>
        <dbReference type="ARBA" id="ARBA00022982"/>
    </source>
</evidence>
<dbReference type="PANTHER" id="PTHR21294">
    <property type="entry name" value="ELECTRON TRANSFER FLAVOPROTEIN BETA-SUBUNIT"/>
    <property type="match status" value="1"/>
</dbReference>
<dbReference type="Pfam" id="PF01012">
    <property type="entry name" value="ETF"/>
    <property type="match status" value="1"/>
</dbReference>
<sequence>MKEMRIIVCAKQIPDPEAPLSDVRVDAENKEVIVDAPQVISPFDENALEAALRITEDLGGTITVLSLGKKVSDTVLRKALAAGADELILLQDDAFDKLDSYSVAQALADAIRKIGDYDLILTGRQAGDWDSGQVGLLLGEILGIPSISLAREISVEEGSVVVKKSTPEGYERVKAALPALVTVSNEVGELRYISRTRMLKMLKGAGSIPSWSTQELGTPSDALNKMCIVELSSPPDMRRNCQFLEGATPDEVAGKLAAVLKSLQ</sequence>
<dbReference type="SMART" id="SM00893">
    <property type="entry name" value="ETF"/>
    <property type="match status" value="1"/>
</dbReference>